<keyword evidence="13" id="KW-1185">Reference proteome</keyword>
<evidence type="ECO:0000259" key="11">
    <source>
        <dbReference type="PROSITE" id="PS50850"/>
    </source>
</evidence>
<dbReference type="HOGENOM" id="CLU_034180_11_0_11"/>
<dbReference type="Gene3D" id="1.20.1250.20">
    <property type="entry name" value="MFS general substrate transporter like domains"/>
    <property type="match status" value="1"/>
</dbReference>
<feature type="transmembrane region" description="Helical" evidence="10">
    <location>
        <begin position="407"/>
        <end position="426"/>
    </location>
</feature>
<evidence type="ECO:0000256" key="3">
    <source>
        <dbReference type="ARBA" id="ARBA00022475"/>
    </source>
</evidence>
<dbReference type="EMBL" id="CP003119">
    <property type="protein sequence ID" value="AFA73388.1"/>
    <property type="molecule type" value="Genomic_DNA"/>
</dbReference>
<reference evidence="12 13" key="1">
    <citation type="journal article" date="2012" name="Appl. Environ. Microbiol.">
        <title>Involvement of two latex-clearing proteins during rubber degradation and insights into the subsequent degradation pathway revealed by the genome sequence of Gordonia polyisoprenivorans strain VH2.</title>
        <authorList>
            <person name="Hiessl S."/>
            <person name="Schuldes J."/>
            <person name="Thurmer A."/>
            <person name="Halbsguth T."/>
            <person name="Broker D."/>
            <person name="Angelov A."/>
            <person name="Liebl W."/>
            <person name="Daniel R."/>
            <person name="Steinbuchel A."/>
        </authorList>
    </citation>
    <scope>NUCLEOTIDE SEQUENCE [LARGE SCALE GENOMIC DNA]</scope>
    <source>
        <strain evidence="13">DSM 44266 / VH2</strain>
    </source>
</reference>
<dbReference type="eggNOG" id="COG2271">
    <property type="taxonomic scope" value="Bacteria"/>
</dbReference>
<dbReference type="AlphaFoldDB" id="H6N1R9"/>
<sequence>MAAAVRAVLIDITPLRVSVPFRRIFVARLISLVGIGMLLVSVPVQVYNLTGSSMQVGTATAVTGLATFLGMPLGGVLADRFDRRSLILVGRSAAALAFMGLAANAFGVFGQAAALPVLYVLAVTDGLIGALSIAALMAAIPTLIDRRHLPSVGALGAFSVRLGSAVSPGIAGFIIGAAGVQWAYVTAAVVATVAVLILLGLPSLPPDAAILGDRSERADEEPGDRTPDDTTTVETTAATTPSLWRFLRTRRVITAVMAVGTLAMFAPGIVALLPALVAQRFDGNASITGLLFAAVATGAMLGAITSGWLGGLRRPGVVLLAALTLTFVIMIAFGLAPFAWLMLGLLVIVGYFESVQEVLRYTLIQQHTPGPLLGRVNGIWMAQEVGGVTVGSLVAGAYGAIWVASDAVTYFGLTLLVLSLICAVVLRSLVRVRGEHPTAIPVS</sequence>
<feature type="transmembrane region" description="Helical" evidence="10">
    <location>
        <begin position="118"/>
        <end position="140"/>
    </location>
</feature>
<keyword evidence="3" id="KW-1003">Cell membrane</keyword>
<keyword evidence="6 10" id="KW-0472">Membrane</keyword>
<dbReference type="Proteomes" id="UP000009154">
    <property type="component" value="Chromosome"/>
</dbReference>
<keyword evidence="4 10" id="KW-0812">Transmembrane</keyword>
<evidence type="ECO:0000256" key="9">
    <source>
        <dbReference type="SAM" id="MobiDB-lite"/>
    </source>
</evidence>
<feature type="transmembrane region" description="Helical" evidence="10">
    <location>
        <begin position="25"/>
        <end position="44"/>
    </location>
</feature>
<dbReference type="InterPro" id="IPR020846">
    <property type="entry name" value="MFS_dom"/>
</dbReference>
<dbReference type="InterPro" id="IPR036259">
    <property type="entry name" value="MFS_trans_sf"/>
</dbReference>
<dbReference type="KEGG" id="gpo:GPOL_c23580"/>
<evidence type="ECO:0000256" key="5">
    <source>
        <dbReference type="ARBA" id="ARBA00022989"/>
    </source>
</evidence>
<comment type="similarity">
    <text evidence="7">Belongs to the major facilitator superfamily. Drug:H(+) antiporter-3 (DHA3) (TC 2.A.1.21) family.</text>
</comment>
<feature type="transmembrane region" description="Helical" evidence="10">
    <location>
        <begin position="252"/>
        <end position="277"/>
    </location>
</feature>
<name>H6N1R9_GORPV</name>
<gene>
    <name evidence="12" type="ordered locus">GPOL_c23580</name>
</gene>
<evidence type="ECO:0000256" key="4">
    <source>
        <dbReference type="ARBA" id="ARBA00022692"/>
    </source>
</evidence>
<organism evidence="12 13">
    <name type="scientific">Gordonia polyisoprenivorans (strain DSM 44266 / VH2)</name>
    <dbReference type="NCBI Taxonomy" id="1112204"/>
    <lineage>
        <taxon>Bacteria</taxon>
        <taxon>Bacillati</taxon>
        <taxon>Actinomycetota</taxon>
        <taxon>Actinomycetes</taxon>
        <taxon>Mycobacteriales</taxon>
        <taxon>Gordoniaceae</taxon>
        <taxon>Gordonia</taxon>
    </lineage>
</organism>
<feature type="transmembrane region" description="Helical" evidence="10">
    <location>
        <begin position="380"/>
        <end position="401"/>
    </location>
</feature>
<evidence type="ECO:0000256" key="2">
    <source>
        <dbReference type="ARBA" id="ARBA00022448"/>
    </source>
</evidence>
<evidence type="ECO:0000313" key="13">
    <source>
        <dbReference type="Proteomes" id="UP000009154"/>
    </source>
</evidence>
<feature type="transmembrane region" description="Helical" evidence="10">
    <location>
        <begin position="56"/>
        <end position="78"/>
    </location>
</feature>
<evidence type="ECO:0000313" key="12">
    <source>
        <dbReference type="EMBL" id="AFA73388.1"/>
    </source>
</evidence>
<evidence type="ECO:0000256" key="6">
    <source>
        <dbReference type="ARBA" id="ARBA00023136"/>
    </source>
</evidence>
<feature type="transmembrane region" description="Helical" evidence="10">
    <location>
        <begin position="316"/>
        <end position="333"/>
    </location>
</feature>
<keyword evidence="2" id="KW-0813">Transport</keyword>
<feature type="transmembrane region" description="Helical" evidence="10">
    <location>
        <begin position="289"/>
        <end position="309"/>
    </location>
</feature>
<dbReference type="Pfam" id="PF07690">
    <property type="entry name" value="MFS_1"/>
    <property type="match status" value="1"/>
</dbReference>
<feature type="transmembrane region" description="Helical" evidence="10">
    <location>
        <begin position="85"/>
        <end position="106"/>
    </location>
</feature>
<feature type="transmembrane region" description="Helical" evidence="10">
    <location>
        <begin position="339"/>
        <end position="359"/>
    </location>
</feature>
<dbReference type="GO" id="GO:0022857">
    <property type="term" value="F:transmembrane transporter activity"/>
    <property type="evidence" value="ECO:0007669"/>
    <property type="project" value="InterPro"/>
</dbReference>
<evidence type="ECO:0000256" key="7">
    <source>
        <dbReference type="ARBA" id="ARBA00038075"/>
    </source>
</evidence>
<feature type="region of interest" description="Disordered" evidence="9">
    <location>
        <begin position="214"/>
        <end position="234"/>
    </location>
</feature>
<evidence type="ECO:0000256" key="8">
    <source>
        <dbReference type="ARBA" id="ARBA00040914"/>
    </source>
</evidence>
<evidence type="ECO:0000256" key="1">
    <source>
        <dbReference type="ARBA" id="ARBA00004429"/>
    </source>
</evidence>
<dbReference type="STRING" id="1112204.GPOL_c23580"/>
<dbReference type="CDD" id="cd06173">
    <property type="entry name" value="MFS_MefA_like"/>
    <property type="match status" value="1"/>
</dbReference>
<evidence type="ECO:0000256" key="10">
    <source>
        <dbReference type="SAM" id="Phobius"/>
    </source>
</evidence>
<feature type="transmembrane region" description="Helical" evidence="10">
    <location>
        <begin position="181"/>
        <end position="201"/>
    </location>
</feature>
<dbReference type="RefSeq" id="WP_014360000.1">
    <property type="nucleotide sequence ID" value="NC_016906.1"/>
</dbReference>
<dbReference type="PANTHER" id="PTHR23513">
    <property type="entry name" value="INTEGRAL MEMBRANE EFFLUX PROTEIN-RELATED"/>
    <property type="match status" value="1"/>
</dbReference>
<protein>
    <recommendedName>
        <fullName evidence="8">Multidrug efflux pump Tap</fullName>
    </recommendedName>
</protein>
<dbReference type="SUPFAM" id="SSF103473">
    <property type="entry name" value="MFS general substrate transporter"/>
    <property type="match status" value="1"/>
</dbReference>
<feature type="transmembrane region" description="Helical" evidence="10">
    <location>
        <begin position="152"/>
        <end position="175"/>
    </location>
</feature>
<feature type="domain" description="Major facilitator superfamily (MFS) profile" evidence="11">
    <location>
        <begin position="20"/>
        <end position="431"/>
    </location>
</feature>
<dbReference type="PROSITE" id="PS50850">
    <property type="entry name" value="MFS"/>
    <property type="match status" value="1"/>
</dbReference>
<dbReference type="GO" id="GO:0005886">
    <property type="term" value="C:plasma membrane"/>
    <property type="evidence" value="ECO:0007669"/>
    <property type="project" value="UniProtKB-SubCell"/>
</dbReference>
<proteinExistence type="inferred from homology"/>
<comment type="subcellular location">
    <subcellularLocation>
        <location evidence="1">Cell inner membrane</location>
        <topology evidence="1">Multi-pass membrane protein</topology>
    </subcellularLocation>
</comment>
<keyword evidence="5 10" id="KW-1133">Transmembrane helix</keyword>
<dbReference type="PANTHER" id="PTHR23513:SF9">
    <property type="entry name" value="ENTEROBACTIN EXPORTER ENTS"/>
    <property type="match status" value="1"/>
</dbReference>
<dbReference type="GeneID" id="90159404"/>
<dbReference type="InterPro" id="IPR011701">
    <property type="entry name" value="MFS"/>
</dbReference>
<accession>H6N1R9</accession>